<gene>
    <name evidence="2" type="ORF">GB927_008740</name>
</gene>
<accession>A0ABT1R4K6</accession>
<protein>
    <submittedName>
        <fullName evidence="2">Uncharacterized protein</fullName>
    </submittedName>
</protein>
<evidence type="ECO:0000313" key="2">
    <source>
        <dbReference type="EMBL" id="MCQ4630118.1"/>
    </source>
</evidence>
<dbReference type="EMBL" id="WHSB02000003">
    <property type="protein sequence ID" value="MCQ4630118.1"/>
    <property type="molecule type" value="Genomic_DNA"/>
</dbReference>
<evidence type="ECO:0000313" key="3">
    <source>
        <dbReference type="Proteomes" id="UP000996601"/>
    </source>
</evidence>
<reference evidence="2" key="1">
    <citation type="submission" date="2021-07" db="EMBL/GenBank/DDBJ databases">
        <title>Shinella sp. nov., a novel member of the genus Shinella from water.</title>
        <authorList>
            <person name="Deng Y."/>
        </authorList>
    </citation>
    <scope>NUCLEOTIDE SEQUENCE</scope>
    <source>
        <strain evidence="2">CPCC 100929</strain>
    </source>
</reference>
<comment type="caution">
    <text evidence="2">The sequence shown here is derived from an EMBL/GenBank/DDBJ whole genome shotgun (WGS) entry which is preliminary data.</text>
</comment>
<proteinExistence type="predicted"/>
<feature type="region of interest" description="Disordered" evidence="1">
    <location>
        <begin position="1"/>
        <end position="31"/>
    </location>
</feature>
<organism evidence="2 3">
    <name type="scientific">Shinella lacus</name>
    <dbReference type="NCBI Taxonomy" id="2654216"/>
    <lineage>
        <taxon>Bacteria</taxon>
        <taxon>Pseudomonadati</taxon>
        <taxon>Pseudomonadota</taxon>
        <taxon>Alphaproteobacteria</taxon>
        <taxon>Hyphomicrobiales</taxon>
        <taxon>Rhizobiaceae</taxon>
        <taxon>Shinella</taxon>
    </lineage>
</organism>
<keyword evidence="3" id="KW-1185">Reference proteome</keyword>
<name>A0ABT1R4K6_9HYPH</name>
<evidence type="ECO:0000256" key="1">
    <source>
        <dbReference type="SAM" id="MobiDB-lite"/>
    </source>
</evidence>
<sequence>MRETRFDGGMHPSRGTPPRAPRAASADQKLRPSTISNINCEILPVSIDRATCGAMFVFAVEESMPCERNGPGMAMDLTAERL</sequence>
<dbReference type="Proteomes" id="UP000996601">
    <property type="component" value="Unassembled WGS sequence"/>
</dbReference>